<evidence type="ECO:0000256" key="10">
    <source>
        <dbReference type="ARBA" id="ARBA00023136"/>
    </source>
</evidence>
<dbReference type="Gene3D" id="2.40.170.20">
    <property type="entry name" value="TonB-dependent receptor, beta-barrel domain"/>
    <property type="match status" value="1"/>
</dbReference>
<dbReference type="InterPro" id="IPR039426">
    <property type="entry name" value="TonB-dep_rcpt-like"/>
</dbReference>
<protein>
    <submittedName>
        <fullName evidence="18">TonB-dependent receptor</fullName>
    </submittedName>
</protein>
<evidence type="ECO:0000256" key="15">
    <source>
        <dbReference type="SAM" id="SignalP"/>
    </source>
</evidence>
<evidence type="ECO:0000256" key="12">
    <source>
        <dbReference type="PROSITE-ProRule" id="PRU01360"/>
    </source>
</evidence>
<dbReference type="PROSITE" id="PS52016">
    <property type="entry name" value="TONB_DEPENDENT_REC_3"/>
    <property type="match status" value="1"/>
</dbReference>
<keyword evidence="10 12" id="KW-0472">Membrane</keyword>
<keyword evidence="11 12" id="KW-0998">Cell outer membrane</keyword>
<comment type="similarity">
    <text evidence="12 14">Belongs to the TonB-dependent receptor family.</text>
</comment>
<accession>A0ABN0XU44</accession>
<evidence type="ECO:0000256" key="3">
    <source>
        <dbReference type="ARBA" id="ARBA00022452"/>
    </source>
</evidence>
<keyword evidence="2 12" id="KW-0813">Transport</keyword>
<evidence type="ECO:0000313" key="19">
    <source>
        <dbReference type="Proteomes" id="UP001501757"/>
    </source>
</evidence>
<dbReference type="InterPro" id="IPR000531">
    <property type="entry name" value="Beta-barrel_TonB"/>
</dbReference>
<dbReference type="Pfam" id="PF07715">
    <property type="entry name" value="Plug"/>
    <property type="match status" value="1"/>
</dbReference>
<proteinExistence type="inferred from homology"/>
<dbReference type="InterPro" id="IPR037066">
    <property type="entry name" value="Plug_dom_sf"/>
</dbReference>
<reference evidence="18 19" key="1">
    <citation type="journal article" date="2019" name="Int. J. Syst. Evol. Microbiol.">
        <title>The Global Catalogue of Microorganisms (GCM) 10K type strain sequencing project: providing services to taxonomists for standard genome sequencing and annotation.</title>
        <authorList>
            <consortium name="The Broad Institute Genomics Platform"/>
            <consortium name="The Broad Institute Genome Sequencing Center for Infectious Disease"/>
            <person name="Wu L."/>
            <person name="Ma J."/>
        </authorList>
    </citation>
    <scope>NUCLEOTIDE SEQUENCE [LARGE SCALE GENOMIC DNA]</scope>
    <source>
        <strain evidence="18 19">JCM 13378</strain>
    </source>
</reference>
<evidence type="ECO:0000256" key="14">
    <source>
        <dbReference type="RuleBase" id="RU003357"/>
    </source>
</evidence>
<dbReference type="PROSITE" id="PS01156">
    <property type="entry name" value="TONB_DEPENDENT_REC_2"/>
    <property type="match status" value="1"/>
</dbReference>
<sequence length="787" mass="87002">MRTPSLSLISLAVLGGLSAQVAADDAAQTMIEEVSVVGKKISYANNLVDASMIQQQAPATSVLAVIDNLPGISINEGDAFGGDDWSTSITMRGFASTGSQQQLGMTIDGLPNGGSTYGGGSKPNRYMDAENMATVEVAQGTSDISSASLDALGGTFNFVSRDPARRQGTTFAYSNGDHDASRYFVRHDSGEIFDNTYAYVSYSSTSNSRWIGEGSNGGAERSHFETKFVSDWGNLSVTGRLSYDDVEEDNYNAISKAQFAQNPDWDQLTWNWTGIPHYDQMFAEGWSTLRENTFAYLRFDYNLSATSNFSMTPYYHKMKGRGDWIPPYLNIVVDKDGNPTNKGGTNTQYGFTDQQGNPLTPAAGCTANYSWPWDSGAALHPSCYPDDAIPVMSYRHTHYAKDRTGTVGKYQLTLDNHDLLAGFWFERSDRDESRDWHKVIDAKVYHHFDKTPYWIQYDNNYVTDTFKWYIQDTINFDKLTLNLGVQQFNVEIEKHDRFANTRTKLDSDSDVLFSLGGVYQLTDELEAFAGFSQNFSAISDQVMEKAGVDVSDLNPETADNIDLGLRYRADNLNLSATLYHIEFEDRIVNIPPGAAIGGIVYDEGDGTFRNEGGIESQGLELSATYRFDDQWSLYGSYTLNRSEYTETVETTTTKQVDGQTVTERKVQVVADTDVIDAVEDMLTLSLDYFSGNLRGGLSAKYTGGRTGGYLDILNNPQQRNKVDSYTLVDLNVGYNLDVGIKGISSVDVAFVVTNLLDKRYLGSGTTDGFTYFIGAPRTASLTLTANF</sequence>
<dbReference type="PANTHER" id="PTHR32552:SF89">
    <property type="entry name" value="CATECHOLATE SIDEROPHORE RECEPTOR FIU"/>
    <property type="match status" value="1"/>
</dbReference>
<dbReference type="EMBL" id="BAAAEI010000028">
    <property type="protein sequence ID" value="GAA0372335.1"/>
    <property type="molecule type" value="Genomic_DNA"/>
</dbReference>
<evidence type="ECO:0000256" key="13">
    <source>
        <dbReference type="PROSITE-ProRule" id="PRU10144"/>
    </source>
</evidence>
<dbReference type="PANTHER" id="PTHR32552">
    <property type="entry name" value="FERRICHROME IRON RECEPTOR-RELATED"/>
    <property type="match status" value="1"/>
</dbReference>
<evidence type="ECO:0000256" key="8">
    <source>
        <dbReference type="ARBA" id="ARBA00023065"/>
    </source>
</evidence>
<organism evidence="18 19">
    <name type="scientific">Bowmanella denitrificans</name>
    <dbReference type="NCBI Taxonomy" id="366582"/>
    <lineage>
        <taxon>Bacteria</taxon>
        <taxon>Pseudomonadati</taxon>
        <taxon>Pseudomonadota</taxon>
        <taxon>Gammaproteobacteria</taxon>
        <taxon>Alteromonadales</taxon>
        <taxon>Alteromonadaceae</taxon>
        <taxon>Bowmanella</taxon>
    </lineage>
</organism>
<dbReference type="Gene3D" id="2.170.130.10">
    <property type="entry name" value="TonB-dependent receptor, plug domain"/>
    <property type="match status" value="1"/>
</dbReference>
<name>A0ABN0XU44_9ALTE</name>
<dbReference type="RefSeq" id="WP_343847284.1">
    <property type="nucleotide sequence ID" value="NZ_BAAAEI010000028.1"/>
</dbReference>
<gene>
    <name evidence="18" type="ORF">GCM10009092_40740</name>
</gene>
<feature type="chain" id="PRO_5046571844" evidence="15">
    <location>
        <begin position="24"/>
        <end position="787"/>
    </location>
</feature>
<evidence type="ECO:0000256" key="6">
    <source>
        <dbReference type="ARBA" id="ARBA00022729"/>
    </source>
</evidence>
<keyword evidence="19" id="KW-1185">Reference proteome</keyword>
<dbReference type="Proteomes" id="UP001501757">
    <property type="component" value="Unassembled WGS sequence"/>
</dbReference>
<feature type="domain" description="TonB-dependent receptor plug" evidence="17">
    <location>
        <begin position="42"/>
        <end position="154"/>
    </location>
</feature>
<keyword evidence="6 15" id="KW-0732">Signal</keyword>
<evidence type="ECO:0000256" key="2">
    <source>
        <dbReference type="ARBA" id="ARBA00022448"/>
    </source>
</evidence>
<dbReference type="InterPro" id="IPR012910">
    <property type="entry name" value="Plug_dom"/>
</dbReference>
<evidence type="ECO:0000256" key="7">
    <source>
        <dbReference type="ARBA" id="ARBA00023004"/>
    </source>
</evidence>
<evidence type="ECO:0000256" key="11">
    <source>
        <dbReference type="ARBA" id="ARBA00023237"/>
    </source>
</evidence>
<comment type="subcellular location">
    <subcellularLocation>
        <location evidence="1 12">Cell outer membrane</location>
        <topology evidence="1 12">Multi-pass membrane protein</topology>
    </subcellularLocation>
</comment>
<evidence type="ECO:0000259" key="17">
    <source>
        <dbReference type="Pfam" id="PF07715"/>
    </source>
</evidence>
<dbReference type="InterPro" id="IPR036942">
    <property type="entry name" value="Beta-barrel_TonB_sf"/>
</dbReference>
<dbReference type="CDD" id="cd01347">
    <property type="entry name" value="ligand_gated_channel"/>
    <property type="match status" value="1"/>
</dbReference>
<feature type="domain" description="TonB-dependent receptor-like beta-barrel" evidence="16">
    <location>
        <begin position="290"/>
        <end position="755"/>
    </location>
</feature>
<evidence type="ECO:0000313" key="18">
    <source>
        <dbReference type="EMBL" id="GAA0372335.1"/>
    </source>
</evidence>
<feature type="short sequence motif" description="TonB C-terminal box" evidence="13">
    <location>
        <begin position="770"/>
        <end position="787"/>
    </location>
</feature>
<dbReference type="Pfam" id="PF00593">
    <property type="entry name" value="TonB_dep_Rec_b-barrel"/>
    <property type="match status" value="1"/>
</dbReference>
<keyword evidence="9 14" id="KW-0798">TonB box</keyword>
<keyword evidence="4" id="KW-0410">Iron transport</keyword>
<evidence type="ECO:0000256" key="4">
    <source>
        <dbReference type="ARBA" id="ARBA00022496"/>
    </source>
</evidence>
<dbReference type="SUPFAM" id="SSF56935">
    <property type="entry name" value="Porins"/>
    <property type="match status" value="1"/>
</dbReference>
<keyword evidence="18" id="KW-0675">Receptor</keyword>
<keyword evidence="8" id="KW-0406">Ion transport</keyword>
<evidence type="ECO:0000256" key="9">
    <source>
        <dbReference type="ARBA" id="ARBA00023077"/>
    </source>
</evidence>
<keyword evidence="5 12" id="KW-0812">Transmembrane</keyword>
<dbReference type="InterPro" id="IPR010917">
    <property type="entry name" value="TonB_rcpt_CS"/>
</dbReference>
<comment type="caution">
    <text evidence="18">The sequence shown here is derived from an EMBL/GenBank/DDBJ whole genome shotgun (WGS) entry which is preliminary data.</text>
</comment>
<keyword evidence="3 12" id="KW-1134">Transmembrane beta strand</keyword>
<evidence type="ECO:0000259" key="16">
    <source>
        <dbReference type="Pfam" id="PF00593"/>
    </source>
</evidence>
<feature type="signal peptide" evidence="15">
    <location>
        <begin position="1"/>
        <end position="23"/>
    </location>
</feature>
<keyword evidence="7" id="KW-0408">Iron</keyword>
<evidence type="ECO:0000256" key="5">
    <source>
        <dbReference type="ARBA" id="ARBA00022692"/>
    </source>
</evidence>
<evidence type="ECO:0000256" key="1">
    <source>
        <dbReference type="ARBA" id="ARBA00004571"/>
    </source>
</evidence>